<evidence type="ECO:0000256" key="1">
    <source>
        <dbReference type="SAM" id="MobiDB-lite"/>
    </source>
</evidence>
<dbReference type="PANTHER" id="PTHR43245">
    <property type="entry name" value="BIFUNCTIONAL POLYMYXIN RESISTANCE PROTEIN ARNA"/>
    <property type="match status" value="1"/>
</dbReference>
<dbReference type="OrthoDB" id="9801785at2"/>
<proteinExistence type="predicted"/>
<feature type="compositionally biased region" description="Basic residues" evidence="1">
    <location>
        <begin position="425"/>
        <end position="439"/>
    </location>
</feature>
<dbReference type="SUPFAM" id="SSF51735">
    <property type="entry name" value="NAD(P)-binding Rossmann-fold domains"/>
    <property type="match status" value="1"/>
</dbReference>
<dbReference type="InterPro" id="IPR050177">
    <property type="entry name" value="Lipid_A_modif_metabolic_enz"/>
</dbReference>
<gene>
    <name evidence="3" type="ORF">DVK44_04490</name>
</gene>
<feature type="region of interest" description="Disordered" evidence="1">
    <location>
        <begin position="16"/>
        <end position="240"/>
    </location>
</feature>
<feature type="compositionally biased region" description="Basic residues" evidence="1">
    <location>
        <begin position="72"/>
        <end position="84"/>
    </location>
</feature>
<dbReference type="Proteomes" id="UP000253868">
    <property type="component" value="Chromosome"/>
</dbReference>
<name>A0A345I084_9ACTN</name>
<keyword evidence="4" id="KW-1185">Reference proteome</keyword>
<feature type="compositionally biased region" description="Low complexity" evidence="1">
    <location>
        <begin position="29"/>
        <end position="41"/>
    </location>
</feature>
<feature type="domain" description="NAD-dependent epimerase/dehydratase" evidence="2">
    <location>
        <begin position="545"/>
        <end position="765"/>
    </location>
</feature>
<feature type="compositionally biased region" description="Pro residues" evidence="1">
    <location>
        <begin position="16"/>
        <end position="28"/>
    </location>
</feature>
<dbReference type="AlphaFoldDB" id="A0A345I084"/>
<organism evidence="3 4">
    <name type="scientific">Streptomyces paludis</name>
    <dbReference type="NCBI Taxonomy" id="2282738"/>
    <lineage>
        <taxon>Bacteria</taxon>
        <taxon>Bacillati</taxon>
        <taxon>Actinomycetota</taxon>
        <taxon>Actinomycetes</taxon>
        <taxon>Kitasatosporales</taxon>
        <taxon>Streptomycetaceae</taxon>
        <taxon>Streptomyces</taxon>
    </lineage>
</organism>
<feature type="compositionally biased region" description="Low complexity" evidence="1">
    <location>
        <begin position="159"/>
        <end position="170"/>
    </location>
</feature>
<dbReference type="Gene3D" id="3.40.50.720">
    <property type="entry name" value="NAD(P)-binding Rossmann-like Domain"/>
    <property type="match status" value="1"/>
</dbReference>
<evidence type="ECO:0000313" key="4">
    <source>
        <dbReference type="Proteomes" id="UP000253868"/>
    </source>
</evidence>
<evidence type="ECO:0000259" key="2">
    <source>
        <dbReference type="Pfam" id="PF01370"/>
    </source>
</evidence>
<dbReference type="InterPro" id="IPR036291">
    <property type="entry name" value="NAD(P)-bd_dom_sf"/>
</dbReference>
<reference evidence="4" key="1">
    <citation type="submission" date="2018-07" db="EMBL/GenBank/DDBJ databases">
        <authorList>
            <person name="Zhao J."/>
        </authorList>
    </citation>
    <scope>NUCLEOTIDE SEQUENCE [LARGE SCALE GENOMIC DNA]</scope>
    <source>
        <strain evidence="4">GSSD-12</strain>
    </source>
</reference>
<feature type="region of interest" description="Disordered" evidence="1">
    <location>
        <begin position="356"/>
        <end position="534"/>
    </location>
</feature>
<feature type="compositionally biased region" description="Basic and acidic residues" evidence="1">
    <location>
        <begin position="408"/>
        <end position="424"/>
    </location>
</feature>
<dbReference type="Pfam" id="PF01370">
    <property type="entry name" value="Epimerase"/>
    <property type="match status" value="1"/>
</dbReference>
<protein>
    <submittedName>
        <fullName evidence="3">NAD-dependent epimerase/dehydratase family protein</fullName>
    </submittedName>
</protein>
<feature type="compositionally biased region" description="Basic residues" evidence="1">
    <location>
        <begin position="447"/>
        <end position="456"/>
    </location>
</feature>
<dbReference type="EMBL" id="CP031194">
    <property type="protein sequence ID" value="AXG82358.1"/>
    <property type="molecule type" value="Genomic_DNA"/>
</dbReference>
<dbReference type="InterPro" id="IPR001509">
    <property type="entry name" value="Epimerase_deHydtase"/>
</dbReference>
<feature type="compositionally biased region" description="Basic residues" evidence="1">
    <location>
        <begin position="473"/>
        <end position="490"/>
    </location>
</feature>
<evidence type="ECO:0000313" key="3">
    <source>
        <dbReference type="EMBL" id="AXG82358.1"/>
    </source>
</evidence>
<feature type="compositionally biased region" description="Pro residues" evidence="1">
    <location>
        <begin position="138"/>
        <end position="149"/>
    </location>
</feature>
<accession>A0A345I084</accession>
<feature type="compositionally biased region" description="Basic residues" evidence="1">
    <location>
        <begin position="380"/>
        <end position="400"/>
    </location>
</feature>
<sequence length="887" mass="97366">MASASANCCWCPPSPPSCRCPPPSPPPSAAGCSRSSPNSSPRAPPWVGSRSATAGSLPPPSERGPSHDRTPEHRRRRSHVRRPSARPVPPVREQEPGVPDDLLRLRPGTGRPGRGRVRPYEGRPPDPGLHRRCRRPQPRPQPPTDPRSPPTVRRERADGGPQDLLLPLPGRAVPQSGRRPPGRPGHVLPAQLGRGGRRGRGEARVQVPRRQTQQCAPQRHQLPRQAPRLGQPHRRRAEPLRLSRDPRCLHLHLRRSGLRTGRRGRDPRQQGPGRCLRPAHRTVQRLHHPVVLGGVPARSAGVVHEGGHHPHLRRDLQRLGQDRHDVLLHALPRAHTRCGDDIEVLRRRQVLHLRVRGPPAGLPQGVRQSAGRAAPEHQHHLLRVRRGVRHRHRGDQHRRGGGLPGARQGDRERPRPRPRTDRQGALRHRHGRTRRRRAVGRLPGQPRHPRPRRQTGPRRAGQGPAVRYEGGHLRRHQRAVPGPRHLRLLHTQRQEPAGRRPAPGRHPGRGGDLPGAPGAHPRRRTAPSGHPLRPREGVVAVVRTVVVTGGSGMLGGNLVRSLAAAGTRVRSLDVRPPAERVPGVDHLTADIRDLDRVRAALAGADAVVHTAAALPSYPEAEIRSIIVDGTRTVLRAAADAGLERAVHISSTAVYGLPDTVPTTEDYPRSPVDAYSRAKAGAEEVAEEFRARGLCVPVLRPKTFVGPGRMGLFAMLFEWAEEGRNFPVLGRGDVRIQMFSVDDLVDAVATTLAAPAEAADDTFNLAAAEFGTLREDFQAVLDAAGHGKRVISVPAAPAVLTLDLLSRLRLSPVYGRLVHKLRADSYVSIDKAQKVLGWSPRHSNRDAILQTYAWWRTTRTTSEATASTGRTSQEPWKQGALGLAKAFF</sequence>
<dbReference type="KEGG" id="spad:DVK44_04490"/>